<dbReference type="EMBL" id="JACCKB010000273">
    <property type="protein sequence ID" value="NYZ70109.1"/>
    <property type="molecule type" value="Genomic_DNA"/>
</dbReference>
<evidence type="ECO:0000313" key="3">
    <source>
        <dbReference type="Proteomes" id="UP000569732"/>
    </source>
</evidence>
<protein>
    <submittedName>
        <fullName evidence="2">Uncharacterized protein</fullName>
    </submittedName>
</protein>
<keyword evidence="3" id="KW-1185">Reference proteome</keyword>
<keyword evidence="1" id="KW-1133">Transmembrane helix</keyword>
<dbReference type="AlphaFoldDB" id="A0A853IAY3"/>
<reference evidence="2 3" key="1">
    <citation type="submission" date="2020-07" db="EMBL/GenBank/DDBJ databases">
        <title>Endozoicomonas sp. nov., isolated from sediment.</title>
        <authorList>
            <person name="Gu T."/>
        </authorList>
    </citation>
    <scope>NUCLEOTIDE SEQUENCE [LARGE SCALE GENOMIC DNA]</scope>
    <source>
        <strain evidence="2 3">SM1973</strain>
    </source>
</reference>
<feature type="transmembrane region" description="Helical" evidence="1">
    <location>
        <begin position="32"/>
        <end position="56"/>
    </location>
</feature>
<evidence type="ECO:0000313" key="2">
    <source>
        <dbReference type="EMBL" id="NYZ70109.1"/>
    </source>
</evidence>
<organism evidence="2 3">
    <name type="scientific">Spartinivicinus marinus</name>
    <dbReference type="NCBI Taxonomy" id="2994442"/>
    <lineage>
        <taxon>Bacteria</taxon>
        <taxon>Pseudomonadati</taxon>
        <taxon>Pseudomonadota</taxon>
        <taxon>Gammaproteobacteria</taxon>
        <taxon>Oceanospirillales</taxon>
        <taxon>Zooshikellaceae</taxon>
        <taxon>Spartinivicinus</taxon>
    </lineage>
</organism>
<name>A0A853IAY3_9GAMM</name>
<dbReference type="RefSeq" id="WP_180572042.1">
    <property type="nucleotide sequence ID" value="NZ_JACCKB010000273.1"/>
</dbReference>
<dbReference type="Proteomes" id="UP000569732">
    <property type="component" value="Unassembled WGS sequence"/>
</dbReference>
<evidence type="ECO:0000256" key="1">
    <source>
        <dbReference type="SAM" id="Phobius"/>
    </source>
</evidence>
<keyword evidence="1" id="KW-0812">Transmembrane</keyword>
<proteinExistence type="predicted"/>
<feature type="transmembrane region" description="Helical" evidence="1">
    <location>
        <begin position="6"/>
        <end position="25"/>
    </location>
</feature>
<feature type="transmembrane region" description="Helical" evidence="1">
    <location>
        <begin position="68"/>
        <end position="90"/>
    </location>
</feature>
<comment type="caution">
    <text evidence="2">The sequence shown here is derived from an EMBL/GenBank/DDBJ whole genome shotgun (WGS) entry which is preliminary data.</text>
</comment>
<sequence>MDGMDSIYFIGILLALFPFIFALFLTGKINKVTNYLAVLGIFYLVSATQSLLYFVIPRKFITEVYSSTYGAYISLLLFYCLSIAVSIFWYKKIRKHDS</sequence>
<gene>
    <name evidence="2" type="ORF">H0A36_29280</name>
</gene>
<keyword evidence="1" id="KW-0472">Membrane</keyword>
<accession>A0A853IAY3</accession>